<feature type="transmembrane region" description="Helical" evidence="2">
    <location>
        <begin position="57"/>
        <end position="78"/>
    </location>
</feature>
<dbReference type="EMBL" id="NHYD01003154">
    <property type="protein sequence ID" value="PPQ82271.1"/>
    <property type="molecule type" value="Genomic_DNA"/>
</dbReference>
<gene>
    <name evidence="3" type="ORF">CVT25_008419</name>
</gene>
<accession>A0A409WUZ0</accession>
<name>A0A409WUZ0_PSICY</name>
<feature type="region of interest" description="Disordered" evidence="1">
    <location>
        <begin position="255"/>
        <end position="277"/>
    </location>
</feature>
<organism evidence="3 4">
    <name type="scientific">Psilocybe cyanescens</name>
    <dbReference type="NCBI Taxonomy" id="93625"/>
    <lineage>
        <taxon>Eukaryota</taxon>
        <taxon>Fungi</taxon>
        <taxon>Dikarya</taxon>
        <taxon>Basidiomycota</taxon>
        <taxon>Agaricomycotina</taxon>
        <taxon>Agaricomycetes</taxon>
        <taxon>Agaricomycetidae</taxon>
        <taxon>Agaricales</taxon>
        <taxon>Agaricineae</taxon>
        <taxon>Strophariaceae</taxon>
        <taxon>Psilocybe</taxon>
    </lineage>
</organism>
<evidence type="ECO:0000256" key="1">
    <source>
        <dbReference type="SAM" id="MobiDB-lite"/>
    </source>
</evidence>
<proteinExistence type="predicted"/>
<evidence type="ECO:0000313" key="4">
    <source>
        <dbReference type="Proteomes" id="UP000283269"/>
    </source>
</evidence>
<dbReference type="AlphaFoldDB" id="A0A409WUZ0"/>
<dbReference type="Proteomes" id="UP000283269">
    <property type="component" value="Unassembled WGS sequence"/>
</dbReference>
<dbReference type="InParanoid" id="A0A409WUZ0"/>
<evidence type="ECO:0000313" key="3">
    <source>
        <dbReference type="EMBL" id="PPQ82271.1"/>
    </source>
</evidence>
<reference evidence="3 4" key="1">
    <citation type="journal article" date="2018" name="Evol. Lett.">
        <title>Horizontal gene cluster transfer increased hallucinogenic mushroom diversity.</title>
        <authorList>
            <person name="Reynolds H.T."/>
            <person name="Vijayakumar V."/>
            <person name="Gluck-Thaler E."/>
            <person name="Korotkin H.B."/>
            <person name="Matheny P.B."/>
            <person name="Slot J.C."/>
        </authorList>
    </citation>
    <scope>NUCLEOTIDE SEQUENCE [LARGE SCALE GENOMIC DNA]</scope>
    <source>
        <strain evidence="3 4">2631</strain>
    </source>
</reference>
<keyword evidence="2" id="KW-1133">Transmembrane helix</keyword>
<comment type="caution">
    <text evidence="3">The sequence shown here is derived from an EMBL/GenBank/DDBJ whole genome shotgun (WGS) entry which is preliminary data.</text>
</comment>
<keyword evidence="2" id="KW-0472">Membrane</keyword>
<dbReference type="OrthoDB" id="2961224at2759"/>
<feature type="transmembrane region" description="Helical" evidence="2">
    <location>
        <begin position="12"/>
        <end position="36"/>
    </location>
</feature>
<feature type="compositionally biased region" description="Low complexity" evidence="1">
    <location>
        <begin position="259"/>
        <end position="270"/>
    </location>
</feature>
<keyword evidence="4" id="KW-1185">Reference proteome</keyword>
<protein>
    <submittedName>
        <fullName evidence="3">Uncharacterized protein</fullName>
    </submittedName>
</protein>
<evidence type="ECO:0000256" key="2">
    <source>
        <dbReference type="SAM" id="Phobius"/>
    </source>
</evidence>
<keyword evidence="2" id="KW-0812">Transmembrane</keyword>
<sequence length="277" mass="30091">MASMTGPLDPNLAARLTISINGLFAGSYLAGVFYGLTTHQTFVYFRRSGKDPLYTRFFVLLLWILDTLHAVFSAVALLKLTEESIANPLSILLNHVPWTLSFSLFMMSLSDSGFTVIESGDYVPPPLPTRRNSSSLMDAIDQIFPVICALVAGLYTASKTVRKTGLQALDIVTELDTTLISICVADSILAGSLCVLLWNSRSGIKRSLLATLNRREKIRTQMEATIGMISIPLDSTGNSSAFKRVSIPIFASHDSDDVSTTTRSGIRTGTQKSDAEA</sequence>